<comment type="caution">
    <text evidence="1">The sequence shown here is derived from an EMBL/GenBank/DDBJ whole genome shotgun (WGS) entry which is preliminary data.</text>
</comment>
<name>A0ACC6V1C7_9CREN</name>
<proteinExistence type="predicted"/>
<evidence type="ECO:0000313" key="1">
    <source>
        <dbReference type="EMBL" id="MFB6490435.1"/>
    </source>
</evidence>
<gene>
    <name evidence="1" type="ORF">TU35_004155</name>
</gene>
<evidence type="ECO:0000313" key="2">
    <source>
        <dbReference type="Proteomes" id="UP000033636"/>
    </source>
</evidence>
<dbReference type="EMBL" id="JZWT02000009">
    <property type="protein sequence ID" value="MFB6490435.1"/>
    <property type="molecule type" value="Genomic_DNA"/>
</dbReference>
<protein>
    <submittedName>
        <fullName evidence="1">Uncharacterized protein</fullName>
    </submittedName>
</protein>
<accession>A0ACC6V1C7</accession>
<sequence length="62" mass="7024">KAKQGSRTIRRVAQIFAPEGREVGKAEALRDPEAAKLEEILRTAKEGLHEPHAWLSYLRRMG</sequence>
<reference evidence="1" key="1">
    <citation type="submission" date="2024-07" db="EMBL/GenBank/DDBJ databases">
        <title>Metagenome and Metagenome-Assembled Genomes of Archaea from a hot spring from the geothermal field of Los Azufres, Mexico.</title>
        <authorList>
            <person name="Marin-Paredes R."/>
            <person name="Martinez-Romero E."/>
            <person name="Servin-Garciduenas L.E."/>
        </authorList>
    </citation>
    <scope>NUCLEOTIDE SEQUENCE</scope>
</reference>
<organism evidence="1 2">
    <name type="scientific">Thermoproteus sp. AZ2</name>
    <dbReference type="NCBI Taxonomy" id="1609232"/>
    <lineage>
        <taxon>Archaea</taxon>
        <taxon>Thermoproteota</taxon>
        <taxon>Thermoprotei</taxon>
        <taxon>Thermoproteales</taxon>
        <taxon>Thermoproteaceae</taxon>
        <taxon>Thermoproteus</taxon>
    </lineage>
</organism>
<feature type="non-terminal residue" evidence="1">
    <location>
        <position position="1"/>
    </location>
</feature>
<dbReference type="Proteomes" id="UP000033636">
    <property type="component" value="Unassembled WGS sequence"/>
</dbReference>